<dbReference type="GO" id="GO:0005102">
    <property type="term" value="F:signaling receptor binding"/>
    <property type="evidence" value="ECO:0007669"/>
    <property type="project" value="UniProtKB-ARBA"/>
</dbReference>
<gene>
    <name evidence="16" type="ORF">PV328_002206</name>
</gene>
<dbReference type="PANTHER" id="PTHR11069">
    <property type="entry name" value="GLUCOSYLCERAMIDASE"/>
    <property type="match status" value="1"/>
</dbReference>
<dbReference type="GO" id="GO:0051246">
    <property type="term" value="P:regulation of protein metabolic process"/>
    <property type="evidence" value="ECO:0007669"/>
    <property type="project" value="UniProtKB-ARBA"/>
</dbReference>
<dbReference type="InterPro" id="IPR033452">
    <property type="entry name" value="GH30_C"/>
</dbReference>
<comment type="pathway">
    <text evidence="3">Sphingolipid metabolism.</text>
</comment>
<organism evidence="16 17">
    <name type="scientific">Microctonus aethiopoides</name>
    <dbReference type="NCBI Taxonomy" id="144406"/>
    <lineage>
        <taxon>Eukaryota</taxon>
        <taxon>Metazoa</taxon>
        <taxon>Ecdysozoa</taxon>
        <taxon>Arthropoda</taxon>
        <taxon>Hexapoda</taxon>
        <taxon>Insecta</taxon>
        <taxon>Pterygota</taxon>
        <taxon>Neoptera</taxon>
        <taxon>Endopterygota</taxon>
        <taxon>Hymenoptera</taxon>
        <taxon>Apocrita</taxon>
        <taxon>Ichneumonoidea</taxon>
        <taxon>Braconidae</taxon>
        <taxon>Euphorinae</taxon>
        <taxon>Microctonus</taxon>
    </lineage>
</organism>
<accession>A0AA39FZW0</accession>
<evidence type="ECO:0000256" key="10">
    <source>
        <dbReference type="ARBA" id="ARBA00050474"/>
    </source>
</evidence>
<keyword evidence="9 12" id="KW-0443">Lipid metabolism</keyword>
<comment type="catalytic activity">
    <reaction evidence="10">
        <text>a beta-D-glucosylceramide + H2O = an N-acyl-sphingoid base + D-glucose</text>
        <dbReference type="Rhea" id="RHEA:81447"/>
        <dbReference type="ChEBI" id="CHEBI:4167"/>
        <dbReference type="ChEBI" id="CHEBI:15377"/>
        <dbReference type="ChEBI" id="CHEBI:83264"/>
        <dbReference type="ChEBI" id="CHEBI:83273"/>
    </reaction>
    <physiologicalReaction direction="left-to-right" evidence="10">
        <dbReference type="Rhea" id="RHEA:81448"/>
    </physiologicalReaction>
</comment>
<feature type="domain" description="Glycosyl hydrolase family 30 beta sandwich" evidence="15">
    <location>
        <begin position="446"/>
        <end position="505"/>
    </location>
</feature>
<dbReference type="GO" id="GO:0010605">
    <property type="term" value="P:negative regulation of macromolecule metabolic process"/>
    <property type="evidence" value="ECO:0007669"/>
    <property type="project" value="UniProtKB-ARBA"/>
</dbReference>
<dbReference type="GO" id="GO:0005774">
    <property type="term" value="C:vacuolar membrane"/>
    <property type="evidence" value="ECO:0007669"/>
    <property type="project" value="UniProtKB-ARBA"/>
</dbReference>
<dbReference type="GO" id="GO:0007040">
    <property type="term" value="P:lysosome organization"/>
    <property type="evidence" value="ECO:0007669"/>
    <property type="project" value="UniProtKB-ARBA"/>
</dbReference>
<dbReference type="EMBL" id="JAQQBS010000001">
    <property type="protein sequence ID" value="KAK0178234.1"/>
    <property type="molecule type" value="Genomic_DNA"/>
</dbReference>
<dbReference type="GO" id="GO:0004348">
    <property type="term" value="F:glucosylceramidase activity"/>
    <property type="evidence" value="ECO:0007669"/>
    <property type="project" value="UniProtKB-EC"/>
</dbReference>
<dbReference type="GO" id="GO:0006680">
    <property type="term" value="P:glucosylceramide catabolic process"/>
    <property type="evidence" value="ECO:0007669"/>
    <property type="project" value="TreeGrafter"/>
</dbReference>
<keyword evidence="17" id="KW-1185">Reference proteome</keyword>
<dbReference type="InterPro" id="IPR033453">
    <property type="entry name" value="Glyco_hydro_30_TIM-barrel"/>
</dbReference>
<evidence type="ECO:0000256" key="3">
    <source>
        <dbReference type="ARBA" id="ARBA00004991"/>
    </source>
</evidence>
<evidence type="ECO:0000256" key="6">
    <source>
        <dbReference type="ARBA" id="ARBA00022729"/>
    </source>
</evidence>
<keyword evidence="6 13" id="KW-0732">Signal</keyword>
<keyword evidence="7 12" id="KW-0378">Hydrolase</keyword>
<evidence type="ECO:0000259" key="14">
    <source>
        <dbReference type="Pfam" id="PF02055"/>
    </source>
</evidence>
<evidence type="ECO:0000256" key="7">
    <source>
        <dbReference type="ARBA" id="ARBA00022801"/>
    </source>
</evidence>
<sequence length="509" mass="58194">MATAQMIAIFSLLIFTSHAQDCIPRYYGDGNMVCVCNSTYCDFVEVDVPDKGKFRTYKSSQSGERFKTEIRDFDTEIKNENSIVLHLNVEKTYQSILGFGGAFTDAAGLNINKLSKETQEMILQTYFGSNGSRYSLGRVPIGGTDFSTRPYTLDDTPGDTELSSFSLANEDKNYKIPYMKRALELNPETKFFAASWTAPPWMKTNNDYTGFLGFLKRRYYKTYAKYLVKFLETYKNNELPIYAISTGNEPADVFAPLVPINDMGWTPLTLSNFIVEHLGPAIANSSSNETLIWVLDDQRIFLPWYIIDMNKDNSEVDKYIGGIAVHWYADNVIPPTVFDQTHKLYPDKPIIMTEACSGSEVWEIQKVKMGSWHRGENYMFSIIEDLNHWVTAWVDWNLALDKKGGPNWSKNNVDSPIIVNPETDEFYKNPMYYALAHFSKFIPRESIRVDLTTDDNIKSVAFSTPENTTVVVLFNQDEESKNIVIVDPNQGRINTEVSRRSFQTIIYQQ</sequence>
<dbReference type="PRINTS" id="PR00843">
    <property type="entry name" value="GLHYDRLASE30"/>
</dbReference>
<dbReference type="Gene3D" id="3.20.20.80">
    <property type="entry name" value="Glycosidases"/>
    <property type="match status" value="1"/>
</dbReference>
<evidence type="ECO:0000256" key="5">
    <source>
        <dbReference type="ARBA" id="ARBA00012658"/>
    </source>
</evidence>
<dbReference type="GO" id="GO:0030163">
    <property type="term" value="P:protein catabolic process"/>
    <property type="evidence" value="ECO:0007669"/>
    <property type="project" value="UniProtKB-ARBA"/>
</dbReference>
<evidence type="ECO:0000256" key="8">
    <source>
        <dbReference type="ARBA" id="ARBA00022919"/>
    </source>
</evidence>
<dbReference type="GO" id="GO:0032006">
    <property type="term" value="P:regulation of TOR signaling"/>
    <property type="evidence" value="ECO:0007669"/>
    <property type="project" value="UniProtKB-ARBA"/>
</dbReference>
<dbReference type="GO" id="GO:0042391">
    <property type="term" value="P:regulation of membrane potential"/>
    <property type="evidence" value="ECO:0007669"/>
    <property type="project" value="UniProtKB-ARBA"/>
</dbReference>
<dbReference type="InterPro" id="IPR017853">
    <property type="entry name" value="GH"/>
</dbReference>
<comment type="caution">
    <text evidence="16">The sequence shown here is derived from an EMBL/GenBank/DDBJ whole genome shotgun (WGS) entry which is preliminary data.</text>
</comment>
<dbReference type="AlphaFoldDB" id="A0AA39FZW0"/>
<evidence type="ECO:0000256" key="12">
    <source>
        <dbReference type="RuleBase" id="RU361188"/>
    </source>
</evidence>
<evidence type="ECO:0000259" key="15">
    <source>
        <dbReference type="Pfam" id="PF17189"/>
    </source>
</evidence>
<dbReference type="PANTHER" id="PTHR11069:SF23">
    <property type="entry name" value="LYSOSOMAL ACID GLUCOSYLCERAMIDASE"/>
    <property type="match status" value="1"/>
</dbReference>
<dbReference type="FunFam" id="3.20.20.80:FF:000030">
    <property type="entry name" value="Lysosomal acid glucosylceramidase"/>
    <property type="match status" value="1"/>
</dbReference>
<dbReference type="SUPFAM" id="SSF51011">
    <property type="entry name" value="Glycosyl hydrolase domain"/>
    <property type="match status" value="1"/>
</dbReference>
<name>A0AA39FZW0_9HYME</name>
<reference evidence="16" key="1">
    <citation type="journal article" date="2023" name="bioRxiv">
        <title>Scaffold-level genome assemblies of two parasitoid biocontrol wasps reveal the parthenogenesis mechanism and an associated novel virus.</title>
        <authorList>
            <person name="Inwood S."/>
            <person name="Skelly J."/>
            <person name="Guhlin J."/>
            <person name="Harrop T."/>
            <person name="Goldson S."/>
            <person name="Dearden P."/>
        </authorList>
    </citation>
    <scope>NUCLEOTIDE SEQUENCE</scope>
    <source>
        <strain evidence="16">Irish</strain>
        <tissue evidence="16">Whole body</tissue>
    </source>
</reference>
<evidence type="ECO:0000256" key="4">
    <source>
        <dbReference type="ARBA" id="ARBA00005382"/>
    </source>
</evidence>
<feature type="chain" id="PRO_5041233089" description="Glucosylceramidase" evidence="13">
    <location>
        <begin position="20"/>
        <end position="509"/>
    </location>
</feature>
<dbReference type="GO" id="GO:0006066">
    <property type="term" value="P:alcohol metabolic process"/>
    <property type="evidence" value="ECO:0007669"/>
    <property type="project" value="UniProtKB-ARBA"/>
</dbReference>
<dbReference type="GO" id="GO:0006914">
    <property type="term" value="P:autophagy"/>
    <property type="evidence" value="ECO:0007669"/>
    <property type="project" value="UniProtKB-ARBA"/>
</dbReference>
<comment type="catalytic activity">
    <reaction evidence="1">
        <text>a beta-D-glucosyl-(1&lt;-&gt;1')-N-acylsphing-4-enine + H2O = an N-acylsphing-4-enine + D-glucose</text>
        <dbReference type="Rhea" id="RHEA:13269"/>
        <dbReference type="ChEBI" id="CHEBI:4167"/>
        <dbReference type="ChEBI" id="CHEBI:15377"/>
        <dbReference type="ChEBI" id="CHEBI:22801"/>
        <dbReference type="ChEBI" id="CHEBI:52639"/>
        <dbReference type="EC" id="3.2.1.45"/>
    </reaction>
    <physiologicalReaction direction="left-to-right" evidence="1">
        <dbReference type="Rhea" id="RHEA:13270"/>
    </physiologicalReaction>
</comment>
<dbReference type="EC" id="3.2.1.45" evidence="5 12"/>
<dbReference type="SUPFAM" id="SSF51445">
    <property type="entry name" value="(Trans)glycosidases"/>
    <property type="match status" value="1"/>
</dbReference>
<dbReference type="GO" id="GO:0016758">
    <property type="term" value="F:hexosyltransferase activity"/>
    <property type="evidence" value="ECO:0007669"/>
    <property type="project" value="UniProtKB-ARBA"/>
</dbReference>
<feature type="domain" description="Glycosyl hydrolase family 30 TIM-barrel" evidence="14">
    <location>
        <begin position="96"/>
        <end position="442"/>
    </location>
</feature>
<proteinExistence type="inferred from homology"/>
<evidence type="ECO:0000256" key="11">
    <source>
        <dbReference type="ARBA" id="ARBA00051345"/>
    </source>
</evidence>
<evidence type="ECO:0000256" key="1">
    <source>
        <dbReference type="ARBA" id="ARBA00001013"/>
    </source>
</evidence>
<reference evidence="16" key="2">
    <citation type="submission" date="2023-03" db="EMBL/GenBank/DDBJ databases">
        <authorList>
            <person name="Inwood S.N."/>
            <person name="Skelly J.G."/>
            <person name="Guhlin J."/>
            <person name="Harrop T.W.R."/>
            <person name="Goldson S.G."/>
            <person name="Dearden P.K."/>
        </authorList>
    </citation>
    <scope>NUCLEOTIDE SEQUENCE</scope>
    <source>
        <strain evidence="16">Irish</strain>
        <tissue evidence="16">Whole body</tissue>
    </source>
</reference>
<evidence type="ECO:0000256" key="13">
    <source>
        <dbReference type="SAM" id="SignalP"/>
    </source>
</evidence>
<dbReference type="GO" id="GO:0016241">
    <property type="term" value="P:regulation of macroautophagy"/>
    <property type="evidence" value="ECO:0007669"/>
    <property type="project" value="UniProtKB-ARBA"/>
</dbReference>
<dbReference type="GO" id="GO:0008202">
    <property type="term" value="P:steroid metabolic process"/>
    <property type="evidence" value="ECO:0007669"/>
    <property type="project" value="UniProtKB-ARBA"/>
</dbReference>
<dbReference type="Pfam" id="PF02055">
    <property type="entry name" value="Glyco_hydro_30"/>
    <property type="match status" value="1"/>
</dbReference>
<dbReference type="Proteomes" id="UP001168990">
    <property type="component" value="Unassembled WGS sequence"/>
</dbReference>
<keyword evidence="8 12" id="KW-0746">Sphingolipid metabolism</keyword>
<evidence type="ECO:0000313" key="16">
    <source>
        <dbReference type="EMBL" id="KAK0178234.1"/>
    </source>
</evidence>
<dbReference type="Pfam" id="PF17189">
    <property type="entry name" value="Glyco_hydro_30C"/>
    <property type="match status" value="1"/>
</dbReference>
<comment type="catalytic activity">
    <reaction evidence="11">
        <text>an N-acyl-1-beta-D-glucosyl-15-methylhexadecasphing-4-enine + H2O = an N-acyl-15-methylhexadecasphing-4-enine + D-glucose</text>
        <dbReference type="Rhea" id="RHEA:34755"/>
        <dbReference type="ChEBI" id="CHEBI:4167"/>
        <dbReference type="ChEBI" id="CHEBI:15377"/>
        <dbReference type="ChEBI" id="CHEBI:70815"/>
        <dbReference type="ChEBI" id="CHEBI:70846"/>
    </reaction>
    <physiologicalReaction direction="left-to-right" evidence="11">
        <dbReference type="Rhea" id="RHEA:34756"/>
    </physiologicalReaction>
</comment>
<feature type="signal peptide" evidence="13">
    <location>
        <begin position="1"/>
        <end position="19"/>
    </location>
</feature>
<keyword evidence="12" id="KW-0326">Glycosidase</keyword>
<evidence type="ECO:0000256" key="2">
    <source>
        <dbReference type="ARBA" id="ARBA00004760"/>
    </source>
</evidence>
<dbReference type="GO" id="GO:0005764">
    <property type="term" value="C:lysosome"/>
    <property type="evidence" value="ECO:0007669"/>
    <property type="project" value="UniProtKB-ARBA"/>
</dbReference>
<comment type="similarity">
    <text evidence="4 12">Belongs to the glycosyl hydrolase 30 family.</text>
</comment>
<evidence type="ECO:0000313" key="17">
    <source>
        <dbReference type="Proteomes" id="UP001168990"/>
    </source>
</evidence>
<protein>
    <recommendedName>
        <fullName evidence="5 12">Glucosylceramidase</fullName>
        <ecNumber evidence="5 12">3.2.1.45</ecNumber>
    </recommendedName>
</protein>
<comment type="pathway">
    <text evidence="2">Lipid metabolism; sphingolipid metabolism.</text>
</comment>
<evidence type="ECO:0000256" key="9">
    <source>
        <dbReference type="ARBA" id="ARBA00023098"/>
    </source>
</evidence>
<dbReference type="InterPro" id="IPR001139">
    <property type="entry name" value="Glyco_hydro_30"/>
</dbReference>